<dbReference type="GO" id="GO:0005634">
    <property type="term" value="C:nucleus"/>
    <property type="evidence" value="ECO:0007669"/>
    <property type="project" value="UniProtKB-UniRule"/>
</dbReference>
<dbReference type="GeneID" id="94830173"/>
<dbReference type="Pfam" id="PF00505">
    <property type="entry name" value="HMG_box"/>
    <property type="match status" value="1"/>
</dbReference>
<dbReference type="AlphaFoldDB" id="A0A1J4J8Q0"/>
<comment type="caution">
    <text evidence="4">The sequence shown here is derived from an EMBL/GenBank/DDBJ whole genome shotgun (WGS) entry which is preliminary data.</text>
</comment>
<evidence type="ECO:0000256" key="2">
    <source>
        <dbReference type="SAM" id="MobiDB-lite"/>
    </source>
</evidence>
<dbReference type="Proteomes" id="UP000179807">
    <property type="component" value="Unassembled WGS sequence"/>
</dbReference>
<dbReference type="RefSeq" id="XP_068348699.1">
    <property type="nucleotide sequence ID" value="XM_068495469.1"/>
</dbReference>
<dbReference type="PROSITE" id="PS50118">
    <property type="entry name" value="HMG_BOX_2"/>
    <property type="match status" value="1"/>
</dbReference>
<evidence type="ECO:0000313" key="4">
    <source>
        <dbReference type="EMBL" id="OHS95562.1"/>
    </source>
</evidence>
<dbReference type="GO" id="GO:0003677">
    <property type="term" value="F:DNA binding"/>
    <property type="evidence" value="ECO:0007669"/>
    <property type="project" value="UniProtKB-UniRule"/>
</dbReference>
<protein>
    <recommendedName>
        <fullName evidence="3">HMG box domain-containing protein</fullName>
    </recommendedName>
</protein>
<evidence type="ECO:0000313" key="5">
    <source>
        <dbReference type="Proteomes" id="UP000179807"/>
    </source>
</evidence>
<dbReference type="InterPro" id="IPR036910">
    <property type="entry name" value="HMG_box_dom_sf"/>
</dbReference>
<reference evidence="4" key="1">
    <citation type="submission" date="2016-10" db="EMBL/GenBank/DDBJ databases">
        <authorList>
            <person name="Benchimol M."/>
            <person name="Almeida L.G."/>
            <person name="Vasconcelos A.T."/>
            <person name="Perreira-Neves A."/>
            <person name="Rosa I.A."/>
            <person name="Tasca T."/>
            <person name="Bogo M.R."/>
            <person name="de Souza W."/>
        </authorList>
    </citation>
    <scope>NUCLEOTIDE SEQUENCE [LARGE SCALE GENOMIC DNA]</scope>
    <source>
        <strain evidence="4">K</strain>
    </source>
</reference>
<keyword evidence="5" id="KW-1185">Reference proteome</keyword>
<sequence>MNKKNELFDENEAQHSGPTKVYLMFCQIQHHKFRSKYPKCTPSQIEELMSQKWNKMSQKKKQFYADSALHMIEHESNKINKNRQKNFLRARGKAKGRGGHTKETDEFVPQSNSRNDRYSRQYPAPILDDGEQFDQFQDEEECKNLFNSINFCNSLTCKTSSFDVNWYDDLTFIPSIDSNKISKK</sequence>
<dbReference type="EMBL" id="MLAK01001237">
    <property type="protein sequence ID" value="OHS95562.1"/>
    <property type="molecule type" value="Genomic_DNA"/>
</dbReference>
<dbReference type="SUPFAM" id="SSF47095">
    <property type="entry name" value="HMG-box"/>
    <property type="match status" value="1"/>
</dbReference>
<dbReference type="Gene3D" id="1.10.30.10">
    <property type="entry name" value="High mobility group box domain"/>
    <property type="match status" value="1"/>
</dbReference>
<keyword evidence="1" id="KW-0238">DNA-binding</keyword>
<feature type="region of interest" description="Disordered" evidence="2">
    <location>
        <begin position="91"/>
        <end position="121"/>
    </location>
</feature>
<evidence type="ECO:0000259" key="3">
    <source>
        <dbReference type="PROSITE" id="PS50118"/>
    </source>
</evidence>
<proteinExistence type="predicted"/>
<name>A0A1J4J8Q0_9EUKA</name>
<keyword evidence="1" id="KW-0539">Nucleus</keyword>
<dbReference type="InterPro" id="IPR009071">
    <property type="entry name" value="HMG_box_dom"/>
</dbReference>
<feature type="domain" description="HMG box" evidence="3">
    <location>
        <begin position="15"/>
        <end position="68"/>
    </location>
</feature>
<organism evidence="4 5">
    <name type="scientific">Tritrichomonas foetus</name>
    <dbReference type="NCBI Taxonomy" id="1144522"/>
    <lineage>
        <taxon>Eukaryota</taxon>
        <taxon>Metamonada</taxon>
        <taxon>Parabasalia</taxon>
        <taxon>Tritrichomonadida</taxon>
        <taxon>Tritrichomonadidae</taxon>
        <taxon>Tritrichomonas</taxon>
    </lineage>
</organism>
<dbReference type="VEuPathDB" id="TrichDB:TRFO_10461"/>
<feature type="DNA-binding region" description="HMG box" evidence="1">
    <location>
        <begin position="15"/>
        <end position="68"/>
    </location>
</feature>
<evidence type="ECO:0000256" key="1">
    <source>
        <dbReference type="PROSITE-ProRule" id="PRU00267"/>
    </source>
</evidence>
<accession>A0A1J4J8Q0</accession>
<gene>
    <name evidence="4" type="ORF">TRFO_10461</name>
</gene>